<name>A0A6S6WMH8_9GAMM</name>
<dbReference type="Proteomes" id="UP000481517">
    <property type="component" value="Unassembled WGS sequence"/>
</dbReference>
<protein>
    <recommendedName>
        <fullName evidence="3">Outer membrane protein beta-barrel domain-containing protein</fullName>
    </recommendedName>
</protein>
<dbReference type="InterPro" id="IPR027385">
    <property type="entry name" value="Beta-barrel_OMP"/>
</dbReference>
<reference evidence="4 5" key="1">
    <citation type="submission" date="2020-02" db="EMBL/GenBank/DDBJ databases">
        <authorList>
            <person name="Rodrigo-Torres L."/>
            <person name="Arahal R. D."/>
            <person name="Lucena T."/>
        </authorList>
    </citation>
    <scope>NUCLEOTIDE SEQUENCE [LARGE SCALE GENOMIC DNA]</scope>
    <source>
        <strain evidence="4 5">CECT 9734</strain>
    </source>
</reference>
<feature type="domain" description="Outer membrane protein beta-barrel" evidence="3">
    <location>
        <begin position="12"/>
        <end position="185"/>
    </location>
</feature>
<proteinExistence type="predicted"/>
<dbReference type="Pfam" id="PF13505">
    <property type="entry name" value="OMP_b-brl"/>
    <property type="match status" value="1"/>
</dbReference>
<evidence type="ECO:0000259" key="3">
    <source>
        <dbReference type="Pfam" id="PF13505"/>
    </source>
</evidence>
<evidence type="ECO:0000256" key="2">
    <source>
        <dbReference type="SAM" id="SignalP"/>
    </source>
</evidence>
<dbReference type="AlphaFoldDB" id="A0A6S6WMH8"/>
<dbReference type="RefSeq" id="WP_173920626.1">
    <property type="nucleotide sequence ID" value="NZ_CADCXY010000003.1"/>
</dbReference>
<dbReference type="EMBL" id="CADCXY010000003">
    <property type="protein sequence ID" value="CAB0151242.1"/>
    <property type="molecule type" value="Genomic_DNA"/>
</dbReference>
<feature type="chain" id="PRO_5028892288" description="Outer membrane protein beta-barrel domain-containing protein" evidence="2">
    <location>
        <begin position="25"/>
        <end position="213"/>
    </location>
</feature>
<sequence length="213" mass="23047">MFRLSKVAVVLATTSMMLSAPVLAAESNAPSFDNVGLSYVKFDVADESLDGFKVNLETSFSPKVFLSVNHLDATDSFVENTGSADAAFEISTELSHANLGYKFYDTGSTVGYMAAGFSRFSVSSEVSLSDNSFADSYSQSESGWNAQVGVRSALTERFEVDAALRHIDIGADGDQEFSVSARYYFEPRFSLSAGYTRIDGDTSYTTIGASYHF</sequence>
<evidence type="ECO:0000313" key="5">
    <source>
        <dbReference type="Proteomes" id="UP000481517"/>
    </source>
</evidence>
<evidence type="ECO:0000256" key="1">
    <source>
        <dbReference type="ARBA" id="ARBA00022729"/>
    </source>
</evidence>
<dbReference type="SUPFAM" id="SSF56925">
    <property type="entry name" value="OMPA-like"/>
    <property type="match status" value="1"/>
</dbReference>
<evidence type="ECO:0000313" key="4">
    <source>
        <dbReference type="EMBL" id="CAB0151242.1"/>
    </source>
</evidence>
<feature type="signal peptide" evidence="2">
    <location>
        <begin position="1"/>
        <end position="24"/>
    </location>
</feature>
<gene>
    <name evidence="4" type="ORF">PSI9734_01655</name>
</gene>
<dbReference type="InterPro" id="IPR011250">
    <property type="entry name" value="OMP/PagP_B-barrel"/>
</dbReference>
<keyword evidence="5" id="KW-1185">Reference proteome</keyword>
<dbReference type="Gene3D" id="2.40.160.20">
    <property type="match status" value="1"/>
</dbReference>
<accession>A0A6S6WMH8</accession>
<organism evidence="4 5">
    <name type="scientific">Pseudidiomarina piscicola</name>
    <dbReference type="NCBI Taxonomy" id="2614830"/>
    <lineage>
        <taxon>Bacteria</taxon>
        <taxon>Pseudomonadati</taxon>
        <taxon>Pseudomonadota</taxon>
        <taxon>Gammaproteobacteria</taxon>
        <taxon>Alteromonadales</taxon>
        <taxon>Idiomarinaceae</taxon>
        <taxon>Pseudidiomarina</taxon>
    </lineage>
</organism>
<keyword evidence="1 2" id="KW-0732">Signal</keyword>